<keyword evidence="3" id="KW-0732">Signal</keyword>
<organism evidence="6 7">
    <name type="scientific">Paraferrimonas sedimenticola</name>
    <dbReference type="NCBI Taxonomy" id="375674"/>
    <lineage>
        <taxon>Bacteria</taxon>
        <taxon>Pseudomonadati</taxon>
        <taxon>Pseudomonadota</taxon>
        <taxon>Gammaproteobacteria</taxon>
        <taxon>Alteromonadales</taxon>
        <taxon>Ferrimonadaceae</taxon>
        <taxon>Paraferrimonas</taxon>
    </lineage>
</organism>
<evidence type="ECO:0000256" key="1">
    <source>
        <dbReference type="RuleBase" id="RU004003"/>
    </source>
</evidence>
<feature type="compositionally biased region" description="Polar residues" evidence="2">
    <location>
        <begin position="460"/>
        <end position="472"/>
    </location>
</feature>
<dbReference type="PANTHER" id="PTHR30332:SF17">
    <property type="entry name" value="TYPE IV PILIATION SYSTEM PROTEIN DR_0774-RELATED"/>
    <property type="match status" value="1"/>
</dbReference>
<dbReference type="InterPro" id="IPR050810">
    <property type="entry name" value="Bact_Secretion_Sys_Channel"/>
</dbReference>
<dbReference type="InterPro" id="IPR004845">
    <property type="entry name" value="T2SS_GspD_CS"/>
</dbReference>
<dbReference type="Pfam" id="PF00263">
    <property type="entry name" value="Secretin"/>
    <property type="match status" value="1"/>
</dbReference>
<feature type="region of interest" description="Disordered" evidence="2">
    <location>
        <begin position="452"/>
        <end position="489"/>
    </location>
</feature>
<accession>A0AA37VSL5</accession>
<dbReference type="PROSITE" id="PS00875">
    <property type="entry name" value="T2SP_D"/>
    <property type="match status" value="1"/>
</dbReference>
<comment type="similarity">
    <text evidence="1">Belongs to the bacterial secretin family.</text>
</comment>
<feature type="domain" description="Type II/III secretion system secretin-like" evidence="4">
    <location>
        <begin position="257"/>
        <end position="421"/>
    </location>
</feature>
<dbReference type="RefSeq" id="WP_095506262.1">
    <property type="nucleotide sequence ID" value="NZ_BSNC01000001.1"/>
</dbReference>
<dbReference type="Pfam" id="PF13629">
    <property type="entry name" value="T2SS-T3SS_pil_N"/>
    <property type="match status" value="1"/>
</dbReference>
<dbReference type="GO" id="GO:0015627">
    <property type="term" value="C:type II protein secretion system complex"/>
    <property type="evidence" value="ECO:0007669"/>
    <property type="project" value="TreeGrafter"/>
</dbReference>
<dbReference type="PRINTS" id="PR00811">
    <property type="entry name" value="BCTERIALGSPD"/>
</dbReference>
<feature type="domain" description="Pilus formation protein N-terminal" evidence="5">
    <location>
        <begin position="38"/>
        <end position="107"/>
    </location>
</feature>
<evidence type="ECO:0000259" key="5">
    <source>
        <dbReference type="Pfam" id="PF13629"/>
    </source>
</evidence>
<keyword evidence="7" id="KW-1185">Reference proteome</keyword>
<evidence type="ECO:0000256" key="3">
    <source>
        <dbReference type="SAM" id="SignalP"/>
    </source>
</evidence>
<reference evidence="6" key="2">
    <citation type="submission" date="2023-01" db="EMBL/GenBank/DDBJ databases">
        <title>Draft genome sequence of Paraferrimonas sedimenticola strain NBRC 101628.</title>
        <authorList>
            <person name="Sun Q."/>
            <person name="Mori K."/>
        </authorList>
    </citation>
    <scope>NUCLEOTIDE SEQUENCE</scope>
    <source>
        <strain evidence="6">NBRC 101628</strain>
    </source>
</reference>
<evidence type="ECO:0000256" key="2">
    <source>
        <dbReference type="SAM" id="MobiDB-lite"/>
    </source>
</evidence>
<dbReference type="Proteomes" id="UP001161422">
    <property type="component" value="Unassembled WGS sequence"/>
</dbReference>
<dbReference type="EMBL" id="BSNC01000001">
    <property type="protein sequence ID" value="GLP94899.1"/>
    <property type="molecule type" value="Genomic_DNA"/>
</dbReference>
<dbReference type="InterPro" id="IPR032789">
    <property type="entry name" value="T2SS-T3SS_pil_N"/>
</dbReference>
<reference evidence="6" key="1">
    <citation type="journal article" date="2014" name="Int. J. Syst. Evol. Microbiol.">
        <title>Complete genome sequence of Corynebacterium casei LMG S-19264T (=DSM 44701T), isolated from a smear-ripened cheese.</title>
        <authorList>
            <consortium name="US DOE Joint Genome Institute (JGI-PGF)"/>
            <person name="Walter F."/>
            <person name="Albersmeier A."/>
            <person name="Kalinowski J."/>
            <person name="Ruckert C."/>
        </authorList>
    </citation>
    <scope>NUCLEOTIDE SEQUENCE</scope>
    <source>
        <strain evidence="6">NBRC 101628</strain>
    </source>
</reference>
<dbReference type="PANTHER" id="PTHR30332">
    <property type="entry name" value="PROBABLE GENERAL SECRETION PATHWAY PROTEIN D"/>
    <property type="match status" value="1"/>
</dbReference>
<comment type="caution">
    <text evidence="6">The sequence shown here is derived from an EMBL/GenBank/DDBJ whole genome shotgun (WGS) entry which is preliminary data.</text>
</comment>
<feature type="chain" id="PRO_5041460362" evidence="3">
    <location>
        <begin position="31"/>
        <end position="489"/>
    </location>
</feature>
<sequence length="489" mass="52339">MKKIYHTVYRLISLIMLVSVSMFVTNASLAGGPSQTEPDVVTIPIHKSKNLNMEQDVHRVSVGNPGIADILILRSRELYILGKKLGTTNVLVWDEEDNLVDILNLEVIHDLESLRYRLHSYLPDQDIGVHSSQGQLIVSGQASSLEKMNTAIELASAYAEAATALNGTSKVINMVTIGGGQQVMLEVVVAEVSTEIARQLESNLLLAFDGTDGTGGIVNGDLLFESVQTGIDNVTRGFFGSYARGDMLFNFALDVAKTNGLAKILAEPNITALSGQSAEFLSGGEFPVPIPNRDGTSIQFKDFGVGVSFVPTILDSGKINLNLKVLVSELSNANSVGIQPTGSTAALVVPSVVKRTSETTVELGDGQTIAIGGLLSDTLRENVSRIPGLGDIPVLGQLFRSQEYIKGQTELVIMVTPRLVRPFNKQGIPLPTDGFISPSDAEFYLLGRLSRRESGEPATHSPNPSPNASVSLPDNGGMTAVYGHEIQTR</sequence>
<gene>
    <name evidence="6" type="ORF">GCM10007895_02050</name>
</gene>
<proteinExistence type="inferred from homology"/>
<evidence type="ECO:0000313" key="7">
    <source>
        <dbReference type="Proteomes" id="UP001161422"/>
    </source>
</evidence>
<dbReference type="GO" id="GO:0009306">
    <property type="term" value="P:protein secretion"/>
    <property type="evidence" value="ECO:0007669"/>
    <property type="project" value="InterPro"/>
</dbReference>
<dbReference type="AlphaFoldDB" id="A0AA37VSL5"/>
<dbReference type="InterPro" id="IPR004846">
    <property type="entry name" value="T2SS/T3SS_dom"/>
</dbReference>
<dbReference type="InterPro" id="IPR001775">
    <property type="entry name" value="GspD/PilQ"/>
</dbReference>
<protein>
    <submittedName>
        <fullName evidence="6">Pilus assembly protein CpaC</fullName>
    </submittedName>
</protein>
<evidence type="ECO:0000313" key="6">
    <source>
        <dbReference type="EMBL" id="GLP94899.1"/>
    </source>
</evidence>
<feature type="signal peptide" evidence="3">
    <location>
        <begin position="1"/>
        <end position="30"/>
    </location>
</feature>
<name>A0AA37VSL5_9GAMM</name>
<evidence type="ECO:0000259" key="4">
    <source>
        <dbReference type="Pfam" id="PF00263"/>
    </source>
</evidence>